<accession>A0A9Q8T760</accession>
<dbReference type="EMBL" id="CP019481">
    <property type="protein sequence ID" value="UQC90554.1"/>
    <property type="molecule type" value="Genomic_DNA"/>
</dbReference>
<keyword evidence="3" id="KW-1185">Reference proteome</keyword>
<dbReference type="GeneID" id="73350018"/>
<sequence>MFWSDTAAKEEDAPPFPLGTIHSPGTTPAHYNRGLSFERVGDGTDGSNFVPHVPSLPCALRLFIMKMGAKSEPPSPLSQRILTVLAALPYHAVHATAPPSTLERPVFLPARLVPWP</sequence>
<dbReference type="RefSeq" id="XP_049152155.1">
    <property type="nucleotide sequence ID" value="XM_049295008.1"/>
</dbReference>
<dbReference type="AlphaFoldDB" id="A0A9Q8T760"/>
<dbReference type="Proteomes" id="UP000830671">
    <property type="component" value="Chromosome 9"/>
</dbReference>
<evidence type="ECO:0000313" key="3">
    <source>
        <dbReference type="Proteomes" id="UP000830671"/>
    </source>
</evidence>
<evidence type="ECO:0000313" key="2">
    <source>
        <dbReference type="EMBL" id="UQC90554.1"/>
    </source>
</evidence>
<name>A0A9Q8T760_9PEZI</name>
<evidence type="ECO:0000256" key="1">
    <source>
        <dbReference type="SAM" id="MobiDB-lite"/>
    </source>
</evidence>
<gene>
    <name evidence="2" type="ORF">CLUP02_16084</name>
</gene>
<feature type="region of interest" description="Disordered" evidence="1">
    <location>
        <begin position="1"/>
        <end position="25"/>
    </location>
</feature>
<protein>
    <submittedName>
        <fullName evidence="2">Uncharacterized protein</fullName>
    </submittedName>
</protein>
<organism evidence="2 3">
    <name type="scientific">Colletotrichum lupini</name>
    <dbReference type="NCBI Taxonomy" id="145971"/>
    <lineage>
        <taxon>Eukaryota</taxon>
        <taxon>Fungi</taxon>
        <taxon>Dikarya</taxon>
        <taxon>Ascomycota</taxon>
        <taxon>Pezizomycotina</taxon>
        <taxon>Sordariomycetes</taxon>
        <taxon>Hypocreomycetidae</taxon>
        <taxon>Glomerellales</taxon>
        <taxon>Glomerellaceae</taxon>
        <taxon>Colletotrichum</taxon>
        <taxon>Colletotrichum acutatum species complex</taxon>
    </lineage>
</organism>
<dbReference type="KEGG" id="clup:CLUP02_16084"/>
<proteinExistence type="predicted"/>
<reference evidence="2" key="1">
    <citation type="journal article" date="2021" name="Mol. Plant Microbe Interact.">
        <title>Complete Genome Sequence of the Plant-Pathogenic Fungus Colletotrichum lupini.</title>
        <authorList>
            <person name="Baroncelli R."/>
            <person name="Pensec F."/>
            <person name="Da Lio D."/>
            <person name="Boufleur T."/>
            <person name="Vicente I."/>
            <person name="Sarrocco S."/>
            <person name="Picot A."/>
            <person name="Baraldi E."/>
            <person name="Sukno S."/>
            <person name="Thon M."/>
            <person name="Le Floch G."/>
        </authorList>
    </citation>
    <scope>NUCLEOTIDE SEQUENCE</scope>
    <source>
        <strain evidence="2">IMI 504893</strain>
    </source>
</reference>